<feature type="transmembrane region" description="Helical" evidence="11">
    <location>
        <begin position="164"/>
        <end position="186"/>
    </location>
</feature>
<dbReference type="InterPro" id="IPR000515">
    <property type="entry name" value="MetI-like"/>
</dbReference>
<evidence type="ECO:0000256" key="4">
    <source>
        <dbReference type="ARBA" id="ARBA00022596"/>
    </source>
</evidence>
<dbReference type="PROSITE" id="PS50928">
    <property type="entry name" value="ABC_TM1"/>
    <property type="match status" value="1"/>
</dbReference>
<dbReference type="PANTHER" id="PTHR43163">
    <property type="entry name" value="DIPEPTIDE TRANSPORT SYSTEM PERMEASE PROTEIN DPPB-RELATED"/>
    <property type="match status" value="1"/>
</dbReference>
<organism evidence="13 14">
    <name type="scientific">Dethiosulfovibrio salsuginis</name>
    <dbReference type="NCBI Taxonomy" id="561720"/>
    <lineage>
        <taxon>Bacteria</taxon>
        <taxon>Thermotogati</taxon>
        <taxon>Synergistota</taxon>
        <taxon>Synergistia</taxon>
        <taxon>Synergistales</taxon>
        <taxon>Dethiosulfovibrionaceae</taxon>
        <taxon>Dethiosulfovibrio</taxon>
    </lineage>
</organism>
<dbReference type="STRING" id="561720.SAMN06275492_10877"/>
<dbReference type="CDD" id="cd06261">
    <property type="entry name" value="TM_PBP2"/>
    <property type="match status" value="1"/>
</dbReference>
<dbReference type="Pfam" id="PF19300">
    <property type="entry name" value="BPD_transp_1_N"/>
    <property type="match status" value="1"/>
</dbReference>
<keyword evidence="7" id="KW-0406">Ion transport</keyword>
<evidence type="ECO:0000256" key="7">
    <source>
        <dbReference type="ARBA" id="ARBA00023065"/>
    </source>
</evidence>
<proteinExistence type="inferred from homology"/>
<evidence type="ECO:0000313" key="14">
    <source>
        <dbReference type="Proteomes" id="UP000193355"/>
    </source>
</evidence>
<dbReference type="RefSeq" id="WP_085544219.1">
    <property type="nucleotide sequence ID" value="NZ_FXBB01000008.1"/>
</dbReference>
<feature type="domain" description="ABC transmembrane type-1" evidence="12">
    <location>
        <begin position="98"/>
        <end position="295"/>
    </location>
</feature>
<sequence length="312" mass="34752">MVRYIAKRLVQLIPLMFIVSVVVFLILRMGQGDPAMTYLRLSNIPPTDQALSVARADLGLDRPLPVQYLDWLRKALRLDFGKSYVTGNPVFGEIMYYFPNTLKLAGFSLLLTLSISLPLGLLAALKRDRAADNMTRALAFVGVSIPGFWLAYLLVWLFSIKLGWLPSMGLGGLSHMIMPAVSMSLMSTCINIRLIRGSVLDNLHARWALYAKLRGLSDRVVIGKHVLVNSLIPIITAIGMHIGELFGGAVVAESIFSWPGVGRYAVSAIYNRDYPVMQCFILIMTFIFVAMNLIIDIMYAWLDPRIRLEGGK</sequence>
<evidence type="ECO:0000256" key="5">
    <source>
        <dbReference type="ARBA" id="ARBA00022692"/>
    </source>
</evidence>
<name>A0A1X7J6G2_9BACT</name>
<dbReference type="AlphaFoldDB" id="A0A1X7J6G2"/>
<dbReference type="InterPro" id="IPR050045">
    <property type="entry name" value="Opp2B"/>
</dbReference>
<keyword evidence="4" id="KW-0533">Nickel</keyword>
<dbReference type="GO" id="GO:0071916">
    <property type="term" value="F:dipeptide transmembrane transporter activity"/>
    <property type="evidence" value="ECO:0007669"/>
    <property type="project" value="TreeGrafter"/>
</dbReference>
<feature type="transmembrane region" description="Helical" evidence="11">
    <location>
        <begin position="137"/>
        <end position="158"/>
    </location>
</feature>
<evidence type="ECO:0000256" key="2">
    <source>
        <dbReference type="ARBA" id="ARBA00022448"/>
    </source>
</evidence>
<reference evidence="14" key="1">
    <citation type="submission" date="2017-04" db="EMBL/GenBank/DDBJ databases">
        <authorList>
            <person name="Varghese N."/>
            <person name="Submissions S."/>
        </authorList>
    </citation>
    <scope>NUCLEOTIDE SEQUENCE [LARGE SCALE GENOMIC DNA]</scope>
    <source>
        <strain evidence="14">USBA 82</strain>
    </source>
</reference>
<accession>A0A1X7J6G2</accession>
<evidence type="ECO:0000256" key="1">
    <source>
        <dbReference type="ARBA" id="ARBA00004651"/>
    </source>
</evidence>
<dbReference type="InterPro" id="IPR035906">
    <property type="entry name" value="MetI-like_sf"/>
</dbReference>
<evidence type="ECO:0000313" key="13">
    <source>
        <dbReference type="EMBL" id="SMG22907.1"/>
    </source>
</evidence>
<evidence type="ECO:0000256" key="8">
    <source>
        <dbReference type="ARBA" id="ARBA00023112"/>
    </source>
</evidence>
<evidence type="ECO:0000256" key="3">
    <source>
        <dbReference type="ARBA" id="ARBA00022475"/>
    </source>
</evidence>
<dbReference type="NCBIfam" id="NF007677">
    <property type="entry name" value="PRK10352.1"/>
    <property type="match status" value="1"/>
</dbReference>
<dbReference type="GO" id="GO:0015099">
    <property type="term" value="F:nickel cation transmembrane transporter activity"/>
    <property type="evidence" value="ECO:0007669"/>
    <property type="project" value="InterPro"/>
</dbReference>
<evidence type="ECO:0000256" key="11">
    <source>
        <dbReference type="RuleBase" id="RU363032"/>
    </source>
</evidence>
<comment type="subcellular location">
    <subcellularLocation>
        <location evidence="1 11">Cell membrane</location>
        <topology evidence="1 11">Multi-pass membrane protein</topology>
    </subcellularLocation>
</comment>
<feature type="transmembrane region" description="Helical" evidence="11">
    <location>
        <begin position="12"/>
        <end position="30"/>
    </location>
</feature>
<evidence type="ECO:0000256" key="10">
    <source>
        <dbReference type="ARBA" id="ARBA00024202"/>
    </source>
</evidence>
<comment type="similarity">
    <text evidence="10">Belongs to the binding-protein-dependent transport system permease family. OppBC subfamily.</text>
</comment>
<dbReference type="EMBL" id="FXBB01000008">
    <property type="protein sequence ID" value="SMG22907.1"/>
    <property type="molecule type" value="Genomic_DNA"/>
</dbReference>
<feature type="transmembrane region" description="Helical" evidence="11">
    <location>
        <begin position="104"/>
        <end position="125"/>
    </location>
</feature>
<evidence type="ECO:0000256" key="9">
    <source>
        <dbReference type="ARBA" id="ARBA00023136"/>
    </source>
</evidence>
<keyword evidence="2 11" id="KW-0813">Transport</keyword>
<dbReference type="NCBIfam" id="NF045470">
    <property type="entry name" value="Opp2B"/>
    <property type="match status" value="1"/>
</dbReference>
<keyword evidence="14" id="KW-1185">Reference proteome</keyword>
<dbReference type="InterPro" id="IPR045621">
    <property type="entry name" value="BPD_transp_1_N"/>
</dbReference>
<feature type="transmembrane region" description="Helical" evidence="11">
    <location>
        <begin position="279"/>
        <end position="302"/>
    </location>
</feature>
<evidence type="ECO:0000259" key="12">
    <source>
        <dbReference type="PROSITE" id="PS50928"/>
    </source>
</evidence>
<keyword evidence="3" id="KW-1003">Cell membrane</keyword>
<dbReference type="OrthoDB" id="9773683at2"/>
<dbReference type="Proteomes" id="UP000193355">
    <property type="component" value="Unassembled WGS sequence"/>
</dbReference>
<keyword evidence="6 11" id="KW-1133">Transmembrane helix</keyword>
<keyword evidence="5 11" id="KW-0812">Transmembrane</keyword>
<dbReference type="PANTHER" id="PTHR43163:SF6">
    <property type="entry name" value="DIPEPTIDE TRANSPORT SYSTEM PERMEASE PROTEIN DPPB-RELATED"/>
    <property type="match status" value="1"/>
</dbReference>
<gene>
    <name evidence="13" type="ORF">SAMN06275492_10877</name>
</gene>
<keyword evidence="8" id="KW-0921">Nickel transport</keyword>
<evidence type="ECO:0000256" key="6">
    <source>
        <dbReference type="ARBA" id="ARBA00022989"/>
    </source>
</evidence>
<keyword evidence="9 11" id="KW-0472">Membrane</keyword>
<protein>
    <submittedName>
        <fullName evidence="13">Nickel transport system permease protein</fullName>
    </submittedName>
</protein>
<dbReference type="SUPFAM" id="SSF161098">
    <property type="entry name" value="MetI-like"/>
    <property type="match status" value="1"/>
</dbReference>
<dbReference type="Pfam" id="PF00528">
    <property type="entry name" value="BPD_transp_1"/>
    <property type="match status" value="1"/>
</dbReference>
<dbReference type="GO" id="GO:0005886">
    <property type="term" value="C:plasma membrane"/>
    <property type="evidence" value="ECO:0007669"/>
    <property type="project" value="UniProtKB-SubCell"/>
</dbReference>
<dbReference type="Gene3D" id="1.10.3720.10">
    <property type="entry name" value="MetI-like"/>
    <property type="match status" value="1"/>
</dbReference>